<evidence type="ECO:0000313" key="4">
    <source>
        <dbReference type="Proteomes" id="UP001476247"/>
    </source>
</evidence>
<dbReference type="EMBL" id="BAABUJ010000005">
    <property type="protein sequence ID" value="GAA5795756.1"/>
    <property type="molecule type" value="Genomic_DNA"/>
</dbReference>
<comment type="caution">
    <text evidence="3">The sequence shown here is derived from an EMBL/GenBank/DDBJ whole genome shotgun (WGS) entry which is preliminary data.</text>
</comment>
<feature type="domain" description="C2H2-type" evidence="2">
    <location>
        <begin position="54"/>
        <end position="75"/>
    </location>
</feature>
<protein>
    <recommendedName>
        <fullName evidence="2">C2H2-type domain-containing protein</fullName>
    </recommendedName>
</protein>
<dbReference type="Proteomes" id="UP001476247">
    <property type="component" value="Unassembled WGS sequence"/>
</dbReference>
<proteinExistence type="predicted"/>
<feature type="region of interest" description="Disordered" evidence="1">
    <location>
        <begin position="1"/>
        <end position="26"/>
    </location>
</feature>
<dbReference type="PROSITE" id="PS00028">
    <property type="entry name" value="ZINC_FINGER_C2H2_1"/>
    <property type="match status" value="1"/>
</dbReference>
<evidence type="ECO:0000256" key="1">
    <source>
        <dbReference type="SAM" id="MobiDB-lite"/>
    </source>
</evidence>
<organism evidence="3 4">
    <name type="scientific">Helicostylum pulchrum</name>
    <dbReference type="NCBI Taxonomy" id="562976"/>
    <lineage>
        <taxon>Eukaryota</taxon>
        <taxon>Fungi</taxon>
        <taxon>Fungi incertae sedis</taxon>
        <taxon>Mucoromycota</taxon>
        <taxon>Mucoromycotina</taxon>
        <taxon>Mucoromycetes</taxon>
        <taxon>Mucorales</taxon>
        <taxon>Mucorineae</taxon>
        <taxon>Mucoraceae</taxon>
        <taxon>Helicostylum</taxon>
    </lineage>
</organism>
<gene>
    <name evidence="3" type="ORF">HPULCUR_001118</name>
</gene>
<accession>A0ABP9XLU3</accession>
<dbReference type="InterPro" id="IPR013087">
    <property type="entry name" value="Znf_C2H2_type"/>
</dbReference>
<keyword evidence="4" id="KW-1185">Reference proteome</keyword>
<sequence>MATENEKTTLVSDNETGIHEEVSASSNEESVSNKFLCAHSTMTIESNEAGKFVCPLCGNRLTGYKSLKTHLSRFHPSLPQTRKIENKRSIEQFSLEEGCANVFQSTNEHKKQKCAGLASYHDLLLDKLLIKQQDNPIMNNNLALPLFINNSSKKAITDFIAPNCNFEVQFIFDNDSTTALNNYTNNGLAVLGSKIQSSRFPKVLSLLGPYIELDKDVDDVMNSDMSCKKNFFPIIPDLFVGSILQGNDFALLIMTIKVYARDANVDKHLESNRSTFPSELESDRRRYNGFISQAVRQSDGGGIISKLQFGTTQFNLLVTGSLVVFPHASNSTSVGPTGNTFIAGPRLTKSPKP</sequence>
<reference evidence="3 4" key="1">
    <citation type="submission" date="2024-04" db="EMBL/GenBank/DDBJ databases">
        <title>genome sequences of Mucor flavus KT1a and Helicostylum pulchrum KT1b strains isolation_sourced from the surface of a dry-aged beef.</title>
        <authorList>
            <person name="Toyotome T."/>
            <person name="Hosono M."/>
            <person name="Torimaru M."/>
            <person name="Fukuda K."/>
            <person name="Mikami N."/>
        </authorList>
    </citation>
    <scope>NUCLEOTIDE SEQUENCE [LARGE SCALE GENOMIC DNA]</scope>
    <source>
        <strain evidence="3 4">KT1b</strain>
    </source>
</reference>
<name>A0ABP9XLU3_9FUNG</name>
<evidence type="ECO:0000313" key="3">
    <source>
        <dbReference type="EMBL" id="GAA5795756.1"/>
    </source>
</evidence>
<evidence type="ECO:0000259" key="2">
    <source>
        <dbReference type="PROSITE" id="PS00028"/>
    </source>
</evidence>